<sequence length="59" mass="6804">MVLDLNDAVNSCLTLLLLEQLFALVQKLVVLLQVLERSFVTVQRQPQIEEQRFVDSFLS</sequence>
<dbReference type="AlphaFoldDB" id="W1XBP7"/>
<evidence type="ECO:0000313" key="1">
    <source>
        <dbReference type="EMBL" id="ETJ26900.1"/>
    </source>
</evidence>
<name>W1XBP7_9ZZZZ</name>
<organism evidence="1">
    <name type="scientific">human gut metagenome</name>
    <dbReference type="NCBI Taxonomy" id="408170"/>
    <lineage>
        <taxon>unclassified sequences</taxon>
        <taxon>metagenomes</taxon>
        <taxon>organismal metagenomes</taxon>
    </lineage>
</organism>
<reference evidence="1" key="1">
    <citation type="submission" date="2013-12" db="EMBL/GenBank/DDBJ databases">
        <title>A Varibaculum cambriense genome reconstructed from a premature infant gut community with otherwise low bacterial novelty that shifts toward anaerobic metabolism during the third week of life.</title>
        <authorList>
            <person name="Brown C.T."/>
            <person name="Sharon I."/>
            <person name="Thomas B.C."/>
            <person name="Castelle C.J."/>
            <person name="Morowitz M.J."/>
            <person name="Banfield J.F."/>
        </authorList>
    </citation>
    <scope>NUCLEOTIDE SEQUENCE</scope>
</reference>
<accession>W1XBP7</accession>
<dbReference type="EMBL" id="AZMM01017190">
    <property type="protein sequence ID" value="ETJ26900.1"/>
    <property type="molecule type" value="Genomic_DNA"/>
</dbReference>
<gene>
    <name evidence="1" type="ORF">Q604_UNBC17190G0001</name>
</gene>
<proteinExistence type="predicted"/>
<protein>
    <submittedName>
        <fullName evidence="1">Uncharacterized protein</fullName>
    </submittedName>
</protein>
<comment type="caution">
    <text evidence="1">The sequence shown here is derived from an EMBL/GenBank/DDBJ whole genome shotgun (WGS) entry which is preliminary data.</text>
</comment>